<sequence>LKFTQKGGVTLQVREKPISDKGVVSKSLFHFEIEDTGSGIASNELTTLFEAFVQTSTGKQTGEGTGLGLTISHQFVQLMGGELTVSSEFGEGTTFEFSLQCQLTEATDVKKTTFEKEVIALEPNQSSYRILIVDDKWTNRQLLIKLLNPLGFELREAENGEEAIEIWEKWEPHLIWMDMRMPVMDGFEATRQIKAHIKGQATAIIALTASVLEEERVVILDAGCDDFLRKPFKNADIFDLMHKHIGVRYLYEEESNPNGDEEITIAELKSEILKLPSDLLTEWQEAVEDGDLQAALSLIDRIGENNKSLVNTLSKLAKGFRFDILQEVFD</sequence>
<evidence type="ECO:0000256" key="1">
    <source>
        <dbReference type="ARBA" id="ARBA00000085"/>
    </source>
</evidence>
<evidence type="ECO:0000256" key="4">
    <source>
        <dbReference type="ARBA" id="ARBA00022777"/>
    </source>
</evidence>
<dbReference type="EC" id="2.7.13.3" evidence="2"/>
<dbReference type="InterPro" id="IPR011006">
    <property type="entry name" value="CheY-like_superfamily"/>
</dbReference>
<proteinExistence type="predicted"/>
<evidence type="ECO:0000259" key="6">
    <source>
        <dbReference type="PROSITE" id="PS50109"/>
    </source>
</evidence>
<dbReference type="SMART" id="SM00387">
    <property type="entry name" value="HATPase_c"/>
    <property type="match status" value="1"/>
</dbReference>
<feature type="non-terminal residue" evidence="8">
    <location>
        <position position="1"/>
    </location>
</feature>
<comment type="caution">
    <text evidence="8">The sequence shown here is derived from an EMBL/GenBank/DDBJ whole genome shotgun (WGS) entry which is preliminary data.</text>
</comment>
<evidence type="ECO:0000313" key="9">
    <source>
        <dbReference type="Proteomes" id="UP001171945"/>
    </source>
</evidence>
<comment type="catalytic activity">
    <reaction evidence="1">
        <text>ATP + protein L-histidine = ADP + protein N-phospho-L-histidine.</text>
        <dbReference type="EC" id="2.7.13.3"/>
    </reaction>
</comment>
<dbReference type="PROSITE" id="PS50109">
    <property type="entry name" value="HIS_KIN"/>
    <property type="match status" value="1"/>
</dbReference>
<evidence type="ECO:0000256" key="2">
    <source>
        <dbReference type="ARBA" id="ARBA00012438"/>
    </source>
</evidence>
<dbReference type="Pfam" id="PF02518">
    <property type="entry name" value="HATPase_c"/>
    <property type="match status" value="1"/>
</dbReference>
<dbReference type="InterPro" id="IPR036890">
    <property type="entry name" value="HATPase_C_sf"/>
</dbReference>
<accession>A0ABT7VRJ6</accession>
<keyword evidence="5" id="KW-0597">Phosphoprotein</keyword>
<dbReference type="InterPro" id="IPR003594">
    <property type="entry name" value="HATPase_dom"/>
</dbReference>
<evidence type="ECO:0000256" key="5">
    <source>
        <dbReference type="PROSITE-ProRule" id="PRU00169"/>
    </source>
</evidence>
<gene>
    <name evidence="8" type="ORF">QUF54_02975</name>
</gene>
<dbReference type="SUPFAM" id="SSF55874">
    <property type="entry name" value="ATPase domain of HSP90 chaperone/DNA topoisomerase II/histidine kinase"/>
    <property type="match status" value="1"/>
</dbReference>
<dbReference type="SUPFAM" id="SSF52172">
    <property type="entry name" value="CheY-like"/>
    <property type="match status" value="1"/>
</dbReference>
<organism evidence="8 9">
    <name type="scientific">Candidatus Marithioploca araucensis</name>
    <dbReference type="NCBI Taxonomy" id="70273"/>
    <lineage>
        <taxon>Bacteria</taxon>
        <taxon>Pseudomonadati</taxon>
        <taxon>Pseudomonadota</taxon>
        <taxon>Gammaproteobacteria</taxon>
        <taxon>Thiotrichales</taxon>
        <taxon>Thiotrichaceae</taxon>
        <taxon>Candidatus Marithioploca</taxon>
    </lineage>
</organism>
<reference evidence="8" key="1">
    <citation type="submission" date="2023-06" db="EMBL/GenBank/DDBJ databases">
        <title>Uncultivated large filamentous bacteria from sulfidic sediments reveal new species and different genomic features in energy metabolism and defense.</title>
        <authorList>
            <person name="Fonseca A."/>
        </authorList>
    </citation>
    <scope>NUCLEOTIDE SEQUENCE</scope>
    <source>
        <strain evidence="8">HSG4</strain>
    </source>
</reference>
<dbReference type="EMBL" id="JAUCGM010000108">
    <property type="protein sequence ID" value="MDM8562295.1"/>
    <property type="molecule type" value="Genomic_DNA"/>
</dbReference>
<name>A0ABT7VRJ6_9GAMM</name>
<protein>
    <recommendedName>
        <fullName evidence="2">histidine kinase</fullName>
        <ecNumber evidence="2">2.7.13.3</ecNumber>
    </recommendedName>
</protein>
<feature type="modified residue" description="4-aspartylphosphate" evidence="5">
    <location>
        <position position="178"/>
    </location>
</feature>
<dbReference type="PANTHER" id="PTHR43047:SF72">
    <property type="entry name" value="OSMOSENSING HISTIDINE PROTEIN KINASE SLN1"/>
    <property type="match status" value="1"/>
</dbReference>
<feature type="domain" description="Histidine kinase" evidence="6">
    <location>
        <begin position="1"/>
        <end position="103"/>
    </location>
</feature>
<dbReference type="Gene3D" id="3.30.565.10">
    <property type="entry name" value="Histidine kinase-like ATPase, C-terminal domain"/>
    <property type="match status" value="1"/>
</dbReference>
<dbReference type="CDD" id="cd17546">
    <property type="entry name" value="REC_hyHK_CKI1_RcsC-like"/>
    <property type="match status" value="1"/>
</dbReference>
<dbReference type="Pfam" id="PF00072">
    <property type="entry name" value="Response_reg"/>
    <property type="match status" value="1"/>
</dbReference>
<keyword evidence="4" id="KW-0418">Kinase</keyword>
<evidence type="ECO:0000259" key="7">
    <source>
        <dbReference type="PROSITE" id="PS50110"/>
    </source>
</evidence>
<evidence type="ECO:0000313" key="8">
    <source>
        <dbReference type="EMBL" id="MDM8562295.1"/>
    </source>
</evidence>
<dbReference type="Gene3D" id="3.40.50.2300">
    <property type="match status" value="1"/>
</dbReference>
<dbReference type="InterPro" id="IPR001789">
    <property type="entry name" value="Sig_transdc_resp-reg_receiver"/>
</dbReference>
<dbReference type="Proteomes" id="UP001171945">
    <property type="component" value="Unassembled WGS sequence"/>
</dbReference>
<dbReference type="InterPro" id="IPR004358">
    <property type="entry name" value="Sig_transdc_His_kin-like_C"/>
</dbReference>
<dbReference type="PROSITE" id="PS50110">
    <property type="entry name" value="RESPONSE_REGULATORY"/>
    <property type="match status" value="1"/>
</dbReference>
<keyword evidence="3" id="KW-0808">Transferase</keyword>
<evidence type="ECO:0000256" key="3">
    <source>
        <dbReference type="ARBA" id="ARBA00022679"/>
    </source>
</evidence>
<keyword evidence="9" id="KW-1185">Reference proteome</keyword>
<dbReference type="PANTHER" id="PTHR43047">
    <property type="entry name" value="TWO-COMPONENT HISTIDINE PROTEIN KINASE"/>
    <property type="match status" value="1"/>
</dbReference>
<dbReference type="PRINTS" id="PR00344">
    <property type="entry name" value="BCTRLSENSOR"/>
</dbReference>
<feature type="domain" description="Response regulatory" evidence="7">
    <location>
        <begin position="129"/>
        <end position="245"/>
    </location>
</feature>
<dbReference type="InterPro" id="IPR005467">
    <property type="entry name" value="His_kinase_dom"/>
</dbReference>
<dbReference type="SMART" id="SM00448">
    <property type="entry name" value="REC"/>
    <property type="match status" value="1"/>
</dbReference>